<evidence type="ECO:0000256" key="5">
    <source>
        <dbReference type="ARBA" id="ARBA00048204"/>
    </source>
</evidence>
<evidence type="ECO:0000256" key="3">
    <source>
        <dbReference type="ARBA" id="ARBA00035306"/>
    </source>
</evidence>
<evidence type="ECO:0000313" key="6">
    <source>
        <dbReference type="EMBL" id="KKS42355.1"/>
    </source>
</evidence>
<organism evidence="6 7">
    <name type="scientific">candidate division CPR1 bacterium GW2011_GWA2_42_17</name>
    <dbReference type="NCBI Taxonomy" id="1618341"/>
    <lineage>
        <taxon>Bacteria</taxon>
        <taxon>candidate division CPR1</taxon>
    </lineage>
</organism>
<comment type="caution">
    <text evidence="6">The sequence shown here is derived from an EMBL/GenBank/DDBJ whole genome shotgun (WGS) entry which is preliminary data.</text>
</comment>
<sequence>MSNGETPRTDYYENCIFLREARRYASAETARTCQRILSGAKYVSVDLEAIKRFVAGNYEREFNCPSWKEEFIFPESDEEFVEYLGVCLASNFAFTNFESPYGKYCVEFPEEKLHFGSNALGVALMRAISEGRPIFNFKYLADICPEEVSWIFRSSGENASIPLPIQRFRQMRSFGQTMILLGYKNMADFLSEHDFFAFSHSLGGVIYEGFVDCLAGKFSSFYDTVKSKRGLVVPFNKRANLLALMYQSRATQVGSKLPPLRDARHIIPPADYQVPRALEAMGLIKYSDPLKNKIFERKILSYGSQAEIEIRAASVVVMCALLEGMNRERNSCSPPKKEITMCELDPFMWFTGRTIKTDPPIGRQVLPHHLTKTTAY</sequence>
<dbReference type="PANTHER" id="PTHR21314">
    <property type="entry name" value="QUEUOSINE 5'-PHOSPHATE N-GLYCOSYLASE_HYDROLASE-RELATED"/>
    <property type="match status" value="1"/>
</dbReference>
<dbReference type="PANTHER" id="PTHR21314:SF0">
    <property type="entry name" value="QUEUOSINE 5'-PHOSPHATE N-GLYCOSYLASE_HYDROLASE"/>
    <property type="match status" value="1"/>
</dbReference>
<comment type="similarity">
    <text evidence="2">Belongs to the QNG1 protein family.</text>
</comment>
<evidence type="ECO:0000313" key="7">
    <source>
        <dbReference type="Proteomes" id="UP000034875"/>
    </source>
</evidence>
<dbReference type="Proteomes" id="UP000034875">
    <property type="component" value="Unassembled WGS sequence"/>
</dbReference>
<accession>A0A0G0Z0Q0</accession>
<gene>
    <name evidence="6" type="ORF">UV05_C0046G0003</name>
</gene>
<evidence type="ECO:0000256" key="4">
    <source>
        <dbReference type="ARBA" id="ARBA00035393"/>
    </source>
</evidence>
<dbReference type="AlphaFoldDB" id="A0A0G0Z0Q0"/>
<dbReference type="Pfam" id="PF10343">
    <property type="entry name" value="Q_salvage"/>
    <property type="match status" value="1"/>
</dbReference>
<keyword evidence="1" id="KW-0378">Hydrolase</keyword>
<proteinExistence type="inferred from homology"/>
<protein>
    <recommendedName>
        <fullName evidence="3">Queuosine 5'-phosphate N-glycosylase/hydrolase</fullName>
    </recommendedName>
    <alternativeName>
        <fullName evidence="4">Queuosine-nucleotide N-glycosylase/hydrolase</fullName>
    </alternativeName>
</protein>
<comment type="catalytic activity">
    <reaction evidence="5">
        <text>queuosine 5'-phosphate + H2O = queuine + D-ribose 5-phosphate</text>
        <dbReference type="Rhea" id="RHEA:75387"/>
        <dbReference type="ChEBI" id="CHEBI:15377"/>
        <dbReference type="ChEBI" id="CHEBI:17433"/>
        <dbReference type="ChEBI" id="CHEBI:78346"/>
        <dbReference type="ChEBI" id="CHEBI:194371"/>
    </reaction>
    <physiologicalReaction direction="left-to-right" evidence="5">
        <dbReference type="Rhea" id="RHEA:75388"/>
    </physiologicalReaction>
</comment>
<dbReference type="GO" id="GO:0016787">
    <property type="term" value="F:hydrolase activity"/>
    <property type="evidence" value="ECO:0007669"/>
    <property type="project" value="UniProtKB-KW"/>
</dbReference>
<dbReference type="EMBL" id="LCCZ01000046">
    <property type="protein sequence ID" value="KKS42355.1"/>
    <property type="molecule type" value="Genomic_DNA"/>
</dbReference>
<reference evidence="6 7" key="1">
    <citation type="journal article" date="2015" name="Nature">
        <title>rRNA introns, odd ribosomes, and small enigmatic genomes across a large radiation of phyla.</title>
        <authorList>
            <person name="Brown C.T."/>
            <person name="Hug L.A."/>
            <person name="Thomas B.C."/>
            <person name="Sharon I."/>
            <person name="Castelle C.J."/>
            <person name="Singh A."/>
            <person name="Wilkins M.J."/>
            <person name="Williams K.H."/>
            <person name="Banfield J.F."/>
        </authorList>
    </citation>
    <scope>NUCLEOTIDE SEQUENCE [LARGE SCALE GENOMIC DNA]</scope>
</reference>
<evidence type="ECO:0000256" key="1">
    <source>
        <dbReference type="ARBA" id="ARBA00022801"/>
    </source>
</evidence>
<dbReference type="InterPro" id="IPR019438">
    <property type="entry name" value="Q_salvage"/>
</dbReference>
<dbReference type="GO" id="GO:0006400">
    <property type="term" value="P:tRNA modification"/>
    <property type="evidence" value="ECO:0007669"/>
    <property type="project" value="TreeGrafter"/>
</dbReference>
<evidence type="ECO:0000256" key="2">
    <source>
        <dbReference type="ARBA" id="ARBA00035119"/>
    </source>
</evidence>
<name>A0A0G0Z0Q0_9BACT</name>